<sequence>MTKEHVAYVNGELHITHRKGAASVSPSSILQLNTCLLSQFVPDFCDAVDEFHILIQAQQFWLIGPFIHGAIPAIDALTRAHPEIPRWEMHLHKLPWRLRAPSCLGLRLFPDAGLGCFPLKALPAHTQLNYCTLPLTYLYWPEHDKS</sequence>
<evidence type="ECO:0000313" key="2">
    <source>
        <dbReference type="Proteomes" id="UP000286947"/>
    </source>
</evidence>
<organism evidence="1 2">
    <name type="scientific">Saezia sanguinis</name>
    <dbReference type="NCBI Taxonomy" id="1965230"/>
    <lineage>
        <taxon>Bacteria</taxon>
        <taxon>Pseudomonadati</taxon>
        <taxon>Pseudomonadota</taxon>
        <taxon>Betaproteobacteria</taxon>
        <taxon>Burkholderiales</taxon>
        <taxon>Saeziaceae</taxon>
        <taxon>Saezia</taxon>
    </lineage>
</organism>
<dbReference type="AlphaFoldDB" id="A0A433SCR3"/>
<name>A0A433SCR3_9BURK</name>
<reference evidence="1 2" key="1">
    <citation type="submission" date="2018-01" db="EMBL/GenBank/DDBJ databases">
        <title>Saezia sanguinis gen. nov., sp. nov., in the order Burkholderiales isolated from human blood.</title>
        <authorList>
            <person name="Medina-Pascual M.J."/>
            <person name="Valdezate S."/>
            <person name="Monzon S."/>
            <person name="Cuesta I."/>
            <person name="Carrasco G."/>
            <person name="Villalon P."/>
            <person name="Saez-Nieto J.A."/>
        </authorList>
    </citation>
    <scope>NUCLEOTIDE SEQUENCE [LARGE SCALE GENOMIC DNA]</scope>
    <source>
        <strain evidence="1 2">CNM695-12</strain>
    </source>
</reference>
<evidence type="ECO:0000313" key="1">
    <source>
        <dbReference type="EMBL" id="RUS66519.1"/>
    </source>
</evidence>
<gene>
    <name evidence="1" type="ORF">CUZ56_01799</name>
</gene>
<proteinExistence type="predicted"/>
<dbReference type="Proteomes" id="UP000286947">
    <property type="component" value="Unassembled WGS sequence"/>
</dbReference>
<dbReference type="EMBL" id="PQSP01000004">
    <property type="protein sequence ID" value="RUS66519.1"/>
    <property type="molecule type" value="Genomic_DNA"/>
</dbReference>
<protein>
    <submittedName>
        <fullName evidence="1">Uncharacterized protein</fullName>
    </submittedName>
</protein>
<dbReference type="RefSeq" id="WP_126980005.1">
    <property type="nucleotide sequence ID" value="NZ_PQSP01000004.1"/>
</dbReference>
<comment type="caution">
    <text evidence="1">The sequence shown here is derived from an EMBL/GenBank/DDBJ whole genome shotgun (WGS) entry which is preliminary data.</text>
</comment>
<dbReference type="OrthoDB" id="9804020at2"/>
<accession>A0A433SCR3</accession>
<keyword evidence="2" id="KW-1185">Reference proteome</keyword>